<proteinExistence type="inferred from homology"/>
<evidence type="ECO:0000256" key="1">
    <source>
        <dbReference type="ARBA" id="ARBA00008045"/>
    </source>
</evidence>
<keyword evidence="2 3" id="KW-0143">Chaperone</keyword>
<dbReference type="Pfam" id="PF01920">
    <property type="entry name" value="Prefoldin_2"/>
    <property type="match status" value="1"/>
</dbReference>
<evidence type="ECO:0000256" key="3">
    <source>
        <dbReference type="PIRNR" id="PIRNR016477"/>
    </source>
</evidence>
<dbReference type="AlphaFoldDB" id="A0AAD2FKZ3"/>
<dbReference type="Gene3D" id="1.10.287.370">
    <property type="match status" value="1"/>
</dbReference>
<name>A0AAD2FKZ3_9STRA</name>
<gene>
    <name evidence="4" type="ORF">CYCCA115_LOCUS6349</name>
</gene>
<keyword evidence="5" id="KW-1185">Reference proteome</keyword>
<accession>A0AAD2FKZ3</accession>
<comment type="caution">
    <text evidence="4">The sequence shown here is derived from an EMBL/GenBank/DDBJ whole genome shotgun (WGS) entry which is preliminary data.</text>
</comment>
<protein>
    <recommendedName>
        <fullName evidence="3">Prefoldin subunit 4</fullName>
    </recommendedName>
</protein>
<dbReference type="GO" id="GO:0006457">
    <property type="term" value="P:protein folding"/>
    <property type="evidence" value="ECO:0007669"/>
    <property type="project" value="UniProtKB-UniRule"/>
</dbReference>
<dbReference type="PANTHER" id="PTHR21100:SF9">
    <property type="entry name" value="PREFOLDIN SUBUNIT 4"/>
    <property type="match status" value="1"/>
</dbReference>
<reference evidence="4" key="1">
    <citation type="submission" date="2023-08" db="EMBL/GenBank/DDBJ databases">
        <authorList>
            <person name="Audoor S."/>
            <person name="Bilcke G."/>
        </authorList>
    </citation>
    <scope>NUCLEOTIDE SEQUENCE</scope>
</reference>
<comment type="subunit">
    <text evidence="3">Heterohexamer of two PFD-alpha type and four PFD-beta type subunits.</text>
</comment>
<dbReference type="PIRSF" id="PIRSF016477">
    <property type="entry name" value="Prefoldin_subunit_4"/>
    <property type="match status" value="1"/>
</dbReference>
<evidence type="ECO:0000256" key="2">
    <source>
        <dbReference type="ARBA" id="ARBA00023186"/>
    </source>
</evidence>
<dbReference type="SUPFAM" id="SSF46579">
    <property type="entry name" value="Prefoldin"/>
    <property type="match status" value="1"/>
</dbReference>
<comment type="function">
    <text evidence="3">Binds specifically to cytosolic chaperonin (c-CPN) and transfers target proteins to it. Binds to nascent polypeptide chain and promotes folding in an environment in which there are many competing pathways for nonnative proteins.</text>
</comment>
<organism evidence="4 5">
    <name type="scientific">Cylindrotheca closterium</name>
    <dbReference type="NCBI Taxonomy" id="2856"/>
    <lineage>
        <taxon>Eukaryota</taxon>
        <taxon>Sar</taxon>
        <taxon>Stramenopiles</taxon>
        <taxon>Ochrophyta</taxon>
        <taxon>Bacillariophyta</taxon>
        <taxon>Bacillariophyceae</taxon>
        <taxon>Bacillariophycidae</taxon>
        <taxon>Bacillariales</taxon>
        <taxon>Bacillariaceae</taxon>
        <taxon>Cylindrotheca</taxon>
    </lineage>
</organism>
<evidence type="ECO:0000313" key="4">
    <source>
        <dbReference type="EMBL" id="CAJ1938950.1"/>
    </source>
</evidence>
<dbReference type="InterPro" id="IPR016661">
    <property type="entry name" value="PFDN4"/>
</dbReference>
<dbReference type="InterPro" id="IPR009053">
    <property type="entry name" value="Prefoldin"/>
</dbReference>
<comment type="similarity">
    <text evidence="1 3">Belongs to the prefoldin subunit beta family.</text>
</comment>
<dbReference type="GO" id="GO:0005737">
    <property type="term" value="C:cytoplasm"/>
    <property type="evidence" value="ECO:0007669"/>
    <property type="project" value="TreeGrafter"/>
</dbReference>
<dbReference type="EMBL" id="CAKOGP040000779">
    <property type="protein sequence ID" value="CAJ1938950.1"/>
    <property type="molecule type" value="Genomic_DNA"/>
</dbReference>
<dbReference type="PANTHER" id="PTHR21100">
    <property type="entry name" value="PREFOLDIN SUBUNIT 4"/>
    <property type="match status" value="1"/>
</dbReference>
<dbReference type="GO" id="GO:0016272">
    <property type="term" value="C:prefoldin complex"/>
    <property type="evidence" value="ECO:0007669"/>
    <property type="project" value="UniProtKB-UniRule"/>
</dbReference>
<dbReference type="InterPro" id="IPR002777">
    <property type="entry name" value="PFD_beta-like"/>
</dbReference>
<evidence type="ECO:0000313" key="5">
    <source>
        <dbReference type="Proteomes" id="UP001295423"/>
    </source>
</evidence>
<sequence length="129" mass="14826">MMVRPAEEESEAEVRREDQDNINKFARLNARLHDVRDERAMIKKSLERLDDAATELMMASGDPVLLLIGESFFDTTEEDATEFCEEEVERMQGQLESLENEEGEILGLQADLKKALYARFGKSIQLEEK</sequence>
<dbReference type="GO" id="GO:0051082">
    <property type="term" value="F:unfolded protein binding"/>
    <property type="evidence" value="ECO:0007669"/>
    <property type="project" value="InterPro"/>
</dbReference>
<dbReference type="CDD" id="cd23165">
    <property type="entry name" value="Prefoldin_4"/>
    <property type="match status" value="1"/>
</dbReference>
<dbReference type="Proteomes" id="UP001295423">
    <property type="component" value="Unassembled WGS sequence"/>
</dbReference>